<accession>A0A158J4S8</accession>
<protein>
    <submittedName>
        <fullName evidence="1">Uncharacterized protein</fullName>
    </submittedName>
</protein>
<name>A0A158J4S8_9BURK</name>
<reference evidence="1" key="1">
    <citation type="submission" date="2016-01" db="EMBL/GenBank/DDBJ databases">
        <authorList>
            <person name="Peeters C."/>
        </authorList>
    </citation>
    <scope>NUCLEOTIDE SEQUENCE [LARGE SCALE GENOMIC DNA]</scope>
    <source>
        <strain evidence="1">LMG 22934</strain>
    </source>
</reference>
<keyword evidence="2" id="KW-1185">Reference proteome</keyword>
<proteinExistence type="predicted"/>
<organism evidence="1 2">
    <name type="scientific">Caballeronia humi</name>
    <dbReference type="NCBI Taxonomy" id="326474"/>
    <lineage>
        <taxon>Bacteria</taxon>
        <taxon>Pseudomonadati</taxon>
        <taxon>Pseudomonadota</taxon>
        <taxon>Betaproteobacteria</taxon>
        <taxon>Burkholderiales</taxon>
        <taxon>Burkholderiaceae</taxon>
        <taxon>Caballeronia</taxon>
    </lineage>
</organism>
<comment type="caution">
    <text evidence="1">The sequence shown here is derived from an EMBL/GenBank/DDBJ whole genome shotgun (WGS) entry which is preliminary data.</text>
</comment>
<dbReference type="AlphaFoldDB" id="A0A158J4S8"/>
<evidence type="ECO:0000313" key="1">
    <source>
        <dbReference type="EMBL" id="SAL63341.1"/>
    </source>
</evidence>
<dbReference type="Proteomes" id="UP000054977">
    <property type="component" value="Unassembled WGS sequence"/>
</dbReference>
<evidence type="ECO:0000313" key="2">
    <source>
        <dbReference type="Proteomes" id="UP000054977"/>
    </source>
</evidence>
<dbReference type="EMBL" id="FCNW02000056">
    <property type="protein sequence ID" value="SAL63341.1"/>
    <property type="molecule type" value="Genomic_DNA"/>
</dbReference>
<gene>
    <name evidence="1" type="ORF">AWB65_05876</name>
</gene>
<dbReference type="STRING" id="326474.AWB65_05876"/>
<sequence>MTHAVSSGVNLGSIVAHRVRLDSIETSYELFGHQRGGVLKVATAPKPMKQTALVACRRRSAGPAS</sequence>